<dbReference type="InterPro" id="IPR045867">
    <property type="entry name" value="DNA-dir_RpoC_beta_prime"/>
</dbReference>
<comment type="function">
    <text evidence="16">DNA-dependent RNA polymerase catalyzes the transcription of DNA into RNA using the four ribonucleoside triphosphates as substrates.</text>
</comment>
<comment type="subcellular location">
    <subcellularLocation>
        <location evidence="1">Nucleus</location>
    </subcellularLocation>
</comment>
<dbReference type="PANTHER" id="PTHR19376:SF37">
    <property type="entry name" value="DNA-DIRECTED RNA POLYMERASE II SUBUNIT RPB1"/>
    <property type="match status" value="1"/>
</dbReference>
<keyword evidence="6 16" id="KW-0808">Transferase</keyword>
<evidence type="ECO:0000256" key="8">
    <source>
        <dbReference type="ARBA" id="ARBA00022723"/>
    </source>
</evidence>
<dbReference type="Gene3D" id="3.30.1360.140">
    <property type="match status" value="1"/>
</dbReference>
<evidence type="ECO:0000256" key="11">
    <source>
        <dbReference type="ARBA" id="ARBA00022842"/>
    </source>
</evidence>
<dbReference type="Pfam" id="PF04992">
    <property type="entry name" value="RNA_pol_Rpb1_6"/>
    <property type="match status" value="1"/>
</dbReference>
<dbReference type="FunFam" id="1.10.150.390:FF:000001">
    <property type="entry name" value="DNA-directed RNA polymerase subunit"/>
    <property type="match status" value="1"/>
</dbReference>
<keyword evidence="3 16" id="KW-0240">DNA-directed RNA polymerase</keyword>
<dbReference type="SUPFAM" id="SSF64484">
    <property type="entry name" value="beta and beta-prime subunits of DNA dependent RNA-polymerase"/>
    <property type="match status" value="1"/>
</dbReference>
<evidence type="ECO:0000256" key="1">
    <source>
        <dbReference type="ARBA" id="ARBA00004123"/>
    </source>
</evidence>
<dbReference type="GO" id="GO:0003677">
    <property type="term" value="F:DNA binding"/>
    <property type="evidence" value="ECO:0007669"/>
    <property type="project" value="UniProtKB-KW"/>
</dbReference>
<feature type="compositionally biased region" description="Acidic residues" evidence="17">
    <location>
        <begin position="1667"/>
        <end position="1676"/>
    </location>
</feature>
<evidence type="ECO:0000256" key="9">
    <source>
        <dbReference type="ARBA" id="ARBA00022737"/>
    </source>
</evidence>
<dbReference type="CDD" id="cd02733">
    <property type="entry name" value="RNAP_II_RPB1_N"/>
    <property type="match status" value="1"/>
</dbReference>
<comment type="catalytic activity">
    <reaction evidence="16">
        <text>RNA(n) + a ribonucleoside 5'-triphosphate = RNA(n+1) + diphosphate</text>
        <dbReference type="Rhea" id="RHEA:21248"/>
        <dbReference type="Rhea" id="RHEA-COMP:14527"/>
        <dbReference type="Rhea" id="RHEA-COMP:17342"/>
        <dbReference type="ChEBI" id="CHEBI:33019"/>
        <dbReference type="ChEBI" id="CHEBI:61557"/>
        <dbReference type="ChEBI" id="CHEBI:140395"/>
        <dbReference type="EC" id="2.7.7.6"/>
    </reaction>
</comment>
<dbReference type="Pfam" id="PF04998">
    <property type="entry name" value="RNA_pol_Rpb1_5"/>
    <property type="match status" value="1"/>
</dbReference>
<keyword evidence="7 16" id="KW-0548">Nucleotidyltransferase</keyword>
<dbReference type="Gene3D" id="6.10.250.2940">
    <property type="match status" value="1"/>
</dbReference>
<comment type="similarity">
    <text evidence="2 16">Belongs to the RNA polymerase beta' chain family.</text>
</comment>
<dbReference type="FunFam" id="1.10.274.100:FF:000001">
    <property type="entry name" value="DNA-directed RNA polymerase subunit"/>
    <property type="match status" value="1"/>
</dbReference>
<feature type="compositionally biased region" description="Polar residues" evidence="17">
    <location>
        <begin position="1651"/>
        <end position="1662"/>
    </location>
</feature>
<dbReference type="EMBL" id="CAJNOG010000061">
    <property type="protein sequence ID" value="CAF0868753.1"/>
    <property type="molecule type" value="Genomic_DNA"/>
</dbReference>
<dbReference type="Gene3D" id="1.10.132.30">
    <property type="match status" value="1"/>
</dbReference>
<dbReference type="CDD" id="cd02584">
    <property type="entry name" value="RNAP_II_Rpb1_C"/>
    <property type="match status" value="1"/>
</dbReference>
<keyword evidence="15" id="KW-0539">Nucleus</keyword>
<accession>A0A813X734</accession>
<dbReference type="InterPro" id="IPR038593">
    <property type="entry name" value="RNA_pol_Rpb1_7_sf"/>
</dbReference>
<dbReference type="InterPro" id="IPR007081">
    <property type="entry name" value="RNA_pol_Rpb1_5"/>
</dbReference>
<keyword evidence="9" id="KW-0677">Repeat</keyword>
<evidence type="ECO:0000256" key="12">
    <source>
        <dbReference type="ARBA" id="ARBA00022843"/>
    </source>
</evidence>
<evidence type="ECO:0000256" key="7">
    <source>
        <dbReference type="ARBA" id="ARBA00022695"/>
    </source>
</evidence>
<protein>
    <recommendedName>
        <fullName evidence="16">DNA-directed RNA polymerase subunit</fullName>
        <ecNumber evidence="16">2.7.7.6</ecNumber>
    </recommendedName>
</protein>
<feature type="compositionally biased region" description="Polar residues" evidence="17">
    <location>
        <begin position="1504"/>
        <end position="1516"/>
    </location>
</feature>
<dbReference type="InterPro" id="IPR000722">
    <property type="entry name" value="RNA_pol_asu"/>
</dbReference>
<dbReference type="FunFam" id="4.10.860.120:FF:000005">
    <property type="entry name" value="DNA-directed RNA polymerase subunit"/>
    <property type="match status" value="1"/>
</dbReference>
<dbReference type="InterPro" id="IPR007075">
    <property type="entry name" value="RNA_pol_Rpb1_6"/>
</dbReference>
<evidence type="ECO:0000313" key="20">
    <source>
        <dbReference type="Proteomes" id="UP000663845"/>
    </source>
</evidence>
<dbReference type="PANTHER" id="PTHR19376">
    <property type="entry name" value="DNA-DIRECTED RNA POLYMERASE"/>
    <property type="match status" value="1"/>
</dbReference>
<dbReference type="Pfam" id="PF04990">
    <property type="entry name" value="RNA_pol_Rpb1_7"/>
    <property type="match status" value="1"/>
</dbReference>
<proteinExistence type="inferred from homology"/>
<dbReference type="GO" id="GO:0003899">
    <property type="term" value="F:DNA-directed RNA polymerase activity"/>
    <property type="evidence" value="ECO:0007669"/>
    <property type="project" value="UniProtKB-EC"/>
</dbReference>
<dbReference type="InterPro" id="IPR042102">
    <property type="entry name" value="RNA_pol_Rpb1_3_sf"/>
</dbReference>
<dbReference type="InterPro" id="IPR007083">
    <property type="entry name" value="RNA_pol_Rpb1_4"/>
</dbReference>
<dbReference type="Gene3D" id="4.10.860.120">
    <property type="entry name" value="RNA polymerase II, clamp domain"/>
    <property type="match status" value="1"/>
</dbReference>
<keyword evidence="13" id="KW-0238">DNA-binding</keyword>
<dbReference type="Pfam" id="PF04983">
    <property type="entry name" value="RNA_pol_Rpb1_3"/>
    <property type="match status" value="1"/>
</dbReference>
<evidence type="ECO:0000256" key="4">
    <source>
        <dbReference type="ARBA" id="ARBA00022499"/>
    </source>
</evidence>
<feature type="region of interest" description="Disordered" evidence="17">
    <location>
        <begin position="1542"/>
        <end position="1601"/>
    </location>
</feature>
<evidence type="ECO:0000256" key="5">
    <source>
        <dbReference type="ARBA" id="ARBA00022553"/>
    </source>
</evidence>
<evidence type="ECO:0000256" key="2">
    <source>
        <dbReference type="ARBA" id="ARBA00006460"/>
    </source>
</evidence>
<dbReference type="Pfam" id="PF05000">
    <property type="entry name" value="RNA_pol_Rpb1_4"/>
    <property type="match status" value="1"/>
</dbReference>
<dbReference type="InterPro" id="IPR007080">
    <property type="entry name" value="RNA_pol_Rpb1_1"/>
</dbReference>
<dbReference type="NCBIfam" id="NF006336">
    <property type="entry name" value="PRK08566.1"/>
    <property type="match status" value="1"/>
</dbReference>
<dbReference type="Pfam" id="PF00623">
    <property type="entry name" value="RNA_pol_Rpb1_2"/>
    <property type="match status" value="1"/>
</dbReference>
<dbReference type="InterPro" id="IPR038120">
    <property type="entry name" value="Rpb1_funnel_sf"/>
</dbReference>
<comment type="caution">
    <text evidence="19">The sequence shown here is derived from an EMBL/GenBank/DDBJ whole genome shotgun (WGS) entry which is preliminary data.</text>
</comment>
<dbReference type="FunFam" id="1.10.132.30:FF:000001">
    <property type="entry name" value="DNA-directed RNA polymerase subunit"/>
    <property type="match status" value="1"/>
</dbReference>
<evidence type="ECO:0000256" key="15">
    <source>
        <dbReference type="ARBA" id="ARBA00023242"/>
    </source>
</evidence>
<dbReference type="Gene3D" id="1.10.274.100">
    <property type="entry name" value="RNA polymerase Rpb1, domain 3"/>
    <property type="match status" value="1"/>
</dbReference>
<dbReference type="SMART" id="SM00663">
    <property type="entry name" value="RPOLA_N"/>
    <property type="match status" value="1"/>
</dbReference>
<reference evidence="19" key="1">
    <citation type="submission" date="2021-02" db="EMBL/GenBank/DDBJ databases">
        <authorList>
            <person name="Nowell W R."/>
        </authorList>
    </citation>
    <scope>NUCLEOTIDE SEQUENCE</scope>
</reference>
<keyword evidence="10" id="KW-0862">Zinc</keyword>
<evidence type="ECO:0000256" key="6">
    <source>
        <dbReference type="ARBA" id="ARBA00022679"/>
    </source>
</evidence>
<evidence type="ECO:0000256" key="14">
    <source>
        <dbReference type="ARBA" id="ARBA00023163"/>
    </source>
</evidence>
<dbReference type="EC" id="2.7.7.6" evidence="16"/>
<feature type="region of interest" description="Disordered" evidence="17">
    <location>
        <begin position="1635"/>
        <end position="1676"/>
    </location>
</feature>
<evidence type="ECO:0000256" key="17">
    <source>
        <dbReference type="SAM" id="MobiDB-lite"/>
    </source>
</evidence>
<feature type="compositionally biased region" description="Low complexity" evidence="17">
    <location>
        <begin position="1635"/>
        <end position="1645"/>
    </location>
</feature>
<name>A0A813X734_9BILA</name>
<keyword evidence="4" id="KW-1017">Isopeptide bond</keyword>
<evidence type="ECO:0000259" key="18">
    <source>
        <dbReference type="SMART" id="SM00663"/>
    </source>
</evidence>
<dbReference type="GO" id="GO:0046872">
    <property type="term" value="F:metal ion binding"/>
    <property type="evidence" value="ECO:0007669"/>
    <property type="project" value="UniProtKB-KW"/>
</dbReference>
<dbReference type="Gene3D" id="1.10.150.390">
    <property type="match status" value="1"/>
</dbReference>
<sequence>MAPYRTLSRVQFGILSPDEIRRMSVTNPPIEYTELFEEGKPKMQGLMDPRQGPADHNSRCCTCSGSYLECPGHFGHIELVKPVYHIAFLPKILKILRCVCFHCSKLLIDSNNPKIINIIKKTKGQNRRRLPYIVDVCKNQKICKGDCSDESNVTNESFNGCGQVQPIYRRAGLGLTIEWKEGVDENQKGQTQLSAERVLEIFKLISNTTCQILGMNPQQSRPEWMILTVLPVPPICVRPSVLQYGASHSQDDLTYNLANIIKANNILRQDEQIEVSSHIVDEHLQYLQYSCATLINNDLPGMPQSCQKNGRPLKTLSARLKGKEGRIRGNLMGKRVDFSARTVITGDPNIAIDQVGVPRTIAQNLTVPEIVTPLNSEWLHQLIQCNGAKYIILHNGDRIDLRFNRNPSDIHLQYGYTVERCMMDDDLVVLNRQPTLHKMSMMCHRVKILPWSTFRLNLSVTTPYNADFDGDEMNLHLPQSIEAKAELSELMSVSRLLITPQSNRPVMGIVQDALTGVAKMTRRDVFLEKHEFMNLLMYLPSWNGDIPQPAIFKPKPLWTGKQLFSLILPKEVNCIRTHEENNKENDFEWISSNDTNVLIENGQLLSGILCKKTLGASAGSLGHIVFMECGHEIAGKFYSHIQLIVNNWLMIEGHSIGINDTITDEQTYKIIQDTIEQSRYKVQELIEKFYRNEIENQPGNSLRQTFENKINEHLNNARKQTELLTQNSLSDFNQFKAMVVSGAKGNPINISQIIACVGQQNVEGKRIPFGFKHRTLPHFFKDDYGPEAKGFVKNSYFHGLTPSEFFFHAMGGREGLIDTAIKTAETGYIQRRLVKAMESIMVKYDGTVRNQDEQLIQFTYGEDGLAGENVEFQSIISLRSSNGVFENICKFNLLTDKENLQEFLNDNIIHDLYSNDNSLEILNDEWYQLCEDRNHLREIFLKNNDKPIVLPCNIERLIYNARKIFKISNQTQSNLSPIKIIQNLKDLIQRLVVIKGNDRFSQEAQHNATMLMNILVRSSLCSQQILQVHHLTTEAFDWLCGQIETRFQQAQVQPGEMVGVLAAQSLGEPATQMTLNTFHFAGVSAKNVTLGVPRLKEIINLSKKPKTPSMTIFLNNEIANDKQKCEQIIYNIEHCTMKNIVSNTSIYYDPNPRETIIGEDQEWVHDYYEMPNENTSNISQWLLRIEFDREKMIKNNLTMKQISEKLSQCFHDSLHVIFTDDNAEKLVLHIRTTDRNTCENNEEDSIRMDDEEFLRYLEITLLSDLTLQGIESISKVYIVKSKKRFIIDYDGTIKALEEYSLVSDGTSLNKVLSLKDIDYRRTYTNDIIEIFSVLGIEAARKAIENEMNYVLSFGDSYVNYRHLALLCDVMTTKGHLMSVTRHGINRENFSPIMRSSFEETVDVLMEAAAHAEYDPLKGVSESILLGQLAKIGTGSFELLLNTEKSASAMELPIDDVDQGLMSVDALKKYNQHRLNTSTPWIGCVAATPAYQAVTSPNYTPSSPPANFTYSSNSPSYRPTLPYHDGSSSPNRYELRAMTYSSTSPSYTSVVSPPDSTIRRTTSPSYSSASPACNITSPSYSSTHSNPSYSPTSPSFSSYSASSPSYTSRNHSIYSSNTPQYNINSPIYTPSYLSSSYSRTSPAYTPNVPLSHENQSSVQSPTTHDNDSLTDNDDWTN</sequence>
<evidence type="ECO:0000256" key="13">
    <source>
        <dbReference type="ARBA" id="ARBA00023125"/>
    </source>
</evidence>
<dbReference type="FunFam" id="2.40.40.20:FF:000019">
    <property type="entry name" value="DNA-directed RNA polymerase II subunit RPB1"/>
    <property type="match status" value="1"/>
</dbReference>
<keyword evidence="5" id="KW-0597">Phosphoprotein</keyword>
<dbReference type="InterPro" id="IPR044893">
    <property type="entry name" value="RNA_pol_Rpb1_clamp_domain"/>
</dbReference>
<gene>
    <name evidence="19" type="ORF">JYZ213_LOCUS8838</name>
</gene>
<dbReference type="Gene3D" id="6.20.50.80">
    <property type="match status" value="1"/>
</dbReference>
<organism evidence="19 20">
    <name type="scientific">Adineta steineri</name>
    <dbReference type="NCBI Taxonomy" id="433720"/>
    <lineage>
        <taxon>Eukaryota</taxon>
        <taxon>Metazoa</taxon>
        <taxon>Spiralia</taxon>
        <taxon>Gnathifera</taxon>
        <taxon>Rotifera</taxon>
        <taxon>Eurotatoria</taxon>
        <taxon>Bdelloidea</taxon>
        <taxon>Adinetida</taxon>
        <taxon>Adinetidae</taxon>
        <taxon>Adineta</taxon>
    </lineage>
</organism>
<dbReference type="GO" id="GO:0006351">
    <property type="term" value="P:DNA-templated transcription"/>
    <property type="evidence" value="ECO:0007669"/>
    <property type="project" value="InterPro"/>
</dbReference>
<dbReference type="InterPro" id="IPR007073">
    <property type="entry name" value="RNA_pol_Rpb1_7"/>
</dbReference>
<evidence type="ECO:0000256" key="10">
    <source>
        <dbReference type="ARBA" id="ARBA00022833"/>
    </source>
</evidence>
<evidence type="ECO:0000313" key="19">
    <source>
        <dbReference type="EMBL" id="CAF0868753.1"/>
    </source>
</evidence>
<keyword evidence="11" id="KW-0460">Magnesium</keyword>
<dbReference type="Pfam" id="PF04997">
    <property type="entry name" value="RNA_pol_Rpb1_1"/>
    <property type="match status" value="1"/>
</dbReference>
<keyword evidence="8" id="KW-0479">Metal-binding</keyword>
<keyword evidence="12" id="KW-0832">Ubl conjugation</keyword>
<dbReference type="GO" id="GO:0005665">
    <property type="term" value="C:RNA polymerase II, core complex"/>
    <property type="evidence" value="ECO:0007669"/>
    <property type="project" value="TreeGrafter"/>
</dbReference>
<feature type="domain" description="RNA polymerase N-terminal" evidence="18">
    <location>
        <begin position="223"/>
        <end position="521"/>
    </location>
</feature>
<dbReference type="InterPro" id="IPR006592">
    <property type="entry name" value="RNA_pol_N"/>
</dbReference>
<evidence type="ECO:0000256" key="16">
    <source>
        <dbReference type="RuleBase" id="RU004279"/>
    </source>
</evidence>
<keyword evidence="14 16" id="KW-0804">Transcription</keyword>
<feature type="region of interest" description="Disordered" evidence="17">
    <location>
        <begin position="1504"/>
        <end position="1529"/>
    </location>
</feature>
<dbReference type="InterPro" id="IPR007066">
    <property type="entry name" value="RNA_pol_Rpb1_3"/>
</dbReference>
<evidence type="ECO:0000256" key="3">
    <source>
        <dbReference type="ARBA" id="ARBA00022478"/>
    </source>
</evidence>
<dbReference type="Gene3D" id="3.30.1490.180">
    <property type="entry name" value="RNA polymerase ii"/>
    <property type="match status" value="1"/>
</dbReference>
<dbReference type="Proteomes" id="UP000663845">
    <property type="component" value="Unassembled WGS sequence"/>
</dbReference>
<dbReference type="Gene3D" id="2.40.40.20">
    <property type="match status" value="1"/>
</dbReference>